<dbReference type="InterPro" id="IPR031705">
    <property type="entry name" value="Glyco_hydro_36_C"/>
</dbReference>
<dbReference type="Pfam" id="PF02065">
    <property type="entry name" value="Melibiase"/>
    <property type="match status" value="1"/>
</dbReference>
<dbReference type="InterPro" id="IPR031704">
    <property type="entry name" value="Glyco_hydro_36_N"/>
</dbReference>
<evidence type="ECO:0000259" key="6">
    <source>
        <dbReference type="Pfam" id="PF16874"/>
    </source>
</evidence>
<dbReference type="SUPFAM" id="SSF51445">
    <property type="entry name" value="(Trans)glycosidases"/>
    <property type="match status" value="1"/>
</dbReference>
<gene>
    <name evidence="8" type="ORF">NK125_11385</name>
</gene>
<feature type="domain" description="Glycosyl hydrolase family 36 N-terminal" evidence="7">
    <location>
        <begin position="29"/>
        <end position="285"/>
    </location>
</feature>
<dbReference type="Pfam" id="PF16874">
    <property type="entry name" value="Glyco_hydro_36C"/>
    <property type="match status" value="1"/>
</dbReference>
<dbReference type="EMBL" id="JAMZFW010000016">
    <property type="protein sequence ID" value="MCP1103020.1"/>
    <property type="molecule type" value="Genomic_DNA"/>
</dbReference>
<feature type="domain" description="Glycosyl hydrolase family 36 C-terminal" evidence="6">
    <location>
        <begin position="650"/>
        <end position="736"/>
    </location>
</feature>
<dbReference type="InterPro" id="IPR013785">
    <property type="entry name" value="Aldolase_TIM"/>
</dbReference>
<reference evidence="8 9" key="1">
    <citation type="journal article" date="2022" name="Genome Biol. Evol.">
        <title>Host diet, physiology and behaviors set the stage for Lachnospiraceae cladogenesis.</title>
        <authorList>
            <person name="Vera-Ponce De Leon A."/>
            <person name="Schneider M."/>
            <person name="Jahnes B.C."/>
            <person name="Sadowski V."/>
            <person name="Camuy-Velez L.A."/>
            <person name="Duan J."/>
            <person name="Sabree Z.L."/>
        </authorList>
    </citation>
    <scope>NUCLEOTIDE SEQUENCE [LARGE SCALE GENOMIC DNA]</scope>
    <source>
        <strain evidence="8 9">PAL113</strain>
    </source>
</reference>
<dbReference type="Gene3D" id="3.20.20.70">
    <property type="entry name" value="Aldolase class I"/>
    <property type="match status" value="1"/>
</dbReference>
<evidence type="ECO:0000256" key="1">
    <source>
        <dbReference type="ARBA" id="ARBA00001255"/>
    </source>
</evidence>
<organism evidence="8 9">
    <name type="scientific">Aequitasia blattaphilus</name>
    <dbReference type="NCBI Taxonomy" id="2949332"/>
    <lineage>
        <taxon>Bacteria</taxon>
        <taxon>Bacillati</taxon>
        <taxon>Bacillota</taxon>
        <taxon>Clostridia</taxon>
        <taxon>Lachnospirales</taxon>
        <taxon>Lachnospiraceae</taxon>
        <taxon>Aequitasia</taxon>
    </lineage>
</organism>
<comment type="similarity">
    <text evidence="5">Belongs to the glycosyl hydrolase.</text>
</comment>
<dbReference type="CDD" id="cd14791">
    <property type="entry name" value="GH36"/>
    <property type="match status" value="1"/>
</dbReference>
<protein>
    <recommendedName>
        <fullName evidence="2 5">Alpha-galactosidase</fullName>
        <ecNumber evidence="2 5">3.2.1.22</ecNumber>
    </recommendedName>
</protein>
<evidence type="ECO:0000313" key="9">
    <source>
        <dbReference type="Proteomes" id="UP001523566"/>
    </source>
</evidence>
<dbReference type="InterPro" id="IPR013780">
    <property type="entry name" value="Glyco_hydro_b"/>
</dbReference>
<dbReference type="InterPro" id="IPR002252">
    <property type="entry name" value="Glyco_hydro_36"/>
</dbReference>
<evidence type="ECO:0000313" key="8">
    <source>
        <dbReference type="EMBL" id="MCP1103020.1"/>
    </source>
</evidence>
<evidence type="ECO:0000259" key="7">
    <source>
        <dbReference type="Pfam" id="PF16875"/>
    </source>
</evidence>
<proteinExistence type="inferred from homology"/>
<dbReference type="PANTHER" id="PTHR43053:SF3">
    <property type="entry name" value="ALPHA-GALACTOSIDASE C-RELATED"/>
    <property type="match status" value="1"/>
</dbReference>
<name>A0ABT1EB09_9FIRM</name>
<keyword evidence="3 5" id="KW-0378">Hydrolase</keyword>
<comment type="catalytic activity">
    <reaction evidence="1 5">
        <text>Hydrolysis of terminal, non-reducing alpha-D-galactose residues in alpha-D-galactosides, including galactose oligosaccharides, galactomannans and galactolipids.</text>
        <dbReference type="EC" id="3.2.1.22"/>
    </reaction>
</comment>
<dbReference type="PRINTS" id="PR00743">
    <property type="entry name" value="GLHYDRLASE36"/>
</dbReference>
<keyword evidence="4 5" id="KW-0326">Glycosidase</keyword>
<evidence type="ECO:0000256" key="2">
    <source>
        <dbReference type="ARBA" id="ARBA00012755"/>
    </source>
</evidence>
<dbReference type="PANTHER" id="PTHR43053">
    <property type="entry name" value="GLYCOSIDASE FAMILY 31"/>
    <property type="match status" value="1"/>
</dbReference>
<dbReference type="InterPro" id="IPR000111">
    <property type="entry name" value="Glyco_hydro_27/36_CS"/>
</dbReference>
<dbReference type="Gene3D" id="2.60.40.1180">
    <property type="entry name" value="Golgi alpha-mannosidase II"/>
    <property type="match status" value="1"/>
</dbReference>
<dbReference type="Proteomes" id="UP001523566">
    <property type="component" value="Unassembled WGS sequence"/>
</dbReference>
<dbReference type="PIRSF" id="PIRSF005536">
    <property type="entry name" value="Agal"/>
    <property type="match status" value="1"/>
</dbReference>
<dbReference type="Pfam" id="PF16875">
    <property type="entry name" value="Glyco_hydro_36N"/>
    <property type="match status" value="1"/>
</dbReference>
<accession>A0ABT1EB09</accession>
<dbReference type="InterPro" id="IPR050985">
    <property type="entry name" value="Alpha-glycosidase_related"/>
</dbReference>
<keyword evidence="9" id="KW-1185">Reference proteome</keyword>
<dbReference type="Gene3D" id="2.70.98.60">
    <property type="entry name" value="alpha-galactosidase from lactobacil brevis"/>
    <property type="match status" value="1"/>
</dbReference>
<dbReference type="GO" id="GO:0004557">
    <property type="term" value="F:alpha-galactosidase activity"/>
    <property type="evidence" value="ECO:0007669"/>
    <property type="project" value="UniProtKB-EC"/>
</dbReference>
<comment type="caution">
    <text evidence="8">The sequence shown here is derived from an EMBL/GenBank/DDBJ whole genome shotgun (WGS) entry which is preliminary data.</text>
</comment>
<evidence type="ECO:0000256" key="3">
    <source>
        <dbReference type="ARBA" id="ARBA00022801"/>
    </source>
</evidence>
<dbReference type="InterPro" id="IPR017853">
    <property type="entry name" value="GH"/>
</dbReference>
<dbReference type="InterPro" id="IPR038417">
    <property type="entry name" value="Alpga-gal_N_sf"/>
</dbReference>
<dbReference type="PROSITE" id="PS00512">
    <property type="entry name" value="ALPHA_GALACTOSIDASE"/>
    <property type="match status" value="1"/>
</dbReference>
<dbReference type="EC" id="3.2.1.22" evidence="2 5"/>
<sequence length="739" mass="85458">MIRFHEKTKQFHLYNQEMSYIIKVLRNGSIGQIYFGKRVEDKPDYSEYIEYAARYMTSYVYEGDWEFSLEHIKQEYPSFGTTDYRIPAFEIQQENGSCISDFQYKSHKIYSGKKGIEGLPACYANQESDCDSLEIILEDVVSKIQMTLHYSIFNELNGITRRVTFENRGDQSVSINKIMSLNLDLPDKDYEMLQFSGAWSRERHVKSRALVWGTQGFGSNRGISSANHNPAFILSRKETTESFGEAIGFALLYSGNFEAQIEVSTHDLTRVQLGIHPDTFSWRLKEGEVFESPECAMTYSAKGLQDISNGFHSLFRHYLIRGSWKEKVRPIPINNWEATYFDFNEEKLFTLAKTAKEVGMELFVLDDGWFGKRNSELGGLGDWFVNKEKIPIGLQGLSKKITELGMAFGIWIEPEMISKDSELYKNHPEWVLRTPERKTSHGRNQYVLDFANPEVVEGIFDMLHESFRGCEISYIKWDMNRSLTECYSPVFPPEQQGEIYHRYMLGVYRLYERMIQAFPNVLFESCASGGARFDPGMLYYAPQTWTSDDNDAFERVKIQYGTSFIYPLCTMGAHVSKSPNAQLNREIKLKTRGDVACFGTFGYELDLGILSDTERLEIKEQVRFMKEYREVIQKGRFYRLQSPFENNISGWMCVDEGKETAVIGIYRELNEVNAPFRRIYPRGLDEKAVYKRKDNQKTYSGLELMNMGISLADGSCGLPVRGDEPGYDFYSKLIVLEKE</sequence>
<dbReference type="RefSeq" id="WP_262066806.1">
    <property type="nucleotide sequence ID" value="NZ_JAMXOD010000016.1"/>
</dbReference>
<evidence type="ECO:0000256" key="5">
    <source>
        <dbReference type="PIRNR" id="PIRNR005536"/>
    </source>
</evidence>
<evidence type="ECO:0000256" key="4">
    <source>
        <dbReference type="ARBA" id="ARBA00023295"/>
    </source>
</evidence>